<evidence type="ECO:0000313" key="3">
    <source>
        <dbReference type="Proteomes" id="UP001268542"/>
    </source>
</evidence>
<dbReference type="EMBL" id="JAVYII010000004">
    <property type="protein sequence ID" value="MDT9593398.1"/>
    <property type="molecule type" value="Genomic_DNA"/>
</dbReference>
<evidence type="ECO:0000313" key="2">
    <source>
        <dbReference type="EMBL" id="MDT9593398.1"/>
    </source>
</evidence>
<dbReference type="RefSeq" id="WP_315732887.1">
    <property type="nucleotide sequence ID" value="NZ_JAVYII010000004.1"/>
</dbReference>
<reference evidence="2 3" key="1">
    <citation type="submission" date="2023-08" db="EMBL/GenBank/DDBJ databases">
        <title>Nocardioides seae sp. nov., a bacterium isolated from a soil.</title>
        <authorList>
            <person name="Wang X."/>
        </authorList>
    </citation>
    <scope>NUCLEOTIDE SEQUENCE [LARGE SCALE GENOMIC DNA]</scope>
    <source>
        <strain evidence="2 3">YZH12</strain>
    </source>
</reference>
<evidence type="ECO:0008006" key="4">
    <source>
        <dbReference type="Google" id="ProtNLM"/>
    </source>
</evidence>
<accession>A0ABU3PVZ1</accession>
<feature type="signal peptide" evidence="1">
    <location>
        <begin position="1"/>
        <end position="26"/>
    </location>
</feature>
<evidence type="ECO:0000256" key="1">
    <source>
        <dbReference type="SAM" id="SignalP"/>
    </source>
</evidence>
<gene>
    <name evidence="2" type="ORF">RDV89_09990</name>
</gene>
<name>A0ABU3PVZ1_9ACTN</name>
<sequence length="264" mass="27156">MTRRLRATATAPALLLALALSAGCSADEATPRASGTPTPGAGVDTSDAAAERFAALPVDSIEAAVVGDMARVRTVQAHVVGTHQGFDVVADVAVDDAADCVGTLQIGEGTVELLRVAGQVHASFDRELLEALGHSPIAAEGIVERVADRWVLLDPASGLTDVAIACQATLEAIGGSVFGDDLADLSVDGLEEIDDRTVLALSRESDQGPTRVWVEAAGSHRYVRVEAPRDGQAYVVDQIVYDGDVEVPDPAARGVVDAAAVGLS</sequence>
<proteinExistence type="predicted"/>
<protein>
    <recommendedName>
        <fullName evidence="4">Lipoprotein</fullName>
    </recommendedName>
</protein>
<keyword evidence="3" id="KW-1185">Reference proteome</keyword>
<comment type="caution">
    <text evidence="2">The sequence shown here is derived from an EMBL/GenBank/DDBJ whole genome shotgun (WGS) entry which is preliminary data.</text>
</comment>
<keyword evidence="1" id="KW-0732">Signal</keyword>
<dbReference type="Proteomes" id="UP001268542">
    <property type="component" value="Unassembled WGS sequence"/>
</dbReference>
<feature type="chain" id="PRO_5045411614" description="Lipoprotein" evidence="1">
    <location>
        <begin position="27"/>
        <end position="264"/>
    </location>
</feature>
<organism evidence="2 3">
    <name type="scientific">Nocardioides imazamoxiresistens</name>
    <dbReference type="NCBI Taxonomy" id="3231893"/>
    <lineage>
        <taxon>Bacteria</taxon>
        <taxon>Bacillati</taxon>
        <taxon>Actinomycetota</taxon>
        <taxon>Actinomycetes</taxon>
        <taxon>Propionibacteriales</taxon>
        <taxon>Nocardioidaceae</taxon>
        <taxon>Nocardioides</taxon>
    </lineage>
</organism>
<dbReference type="PROSITE" id="PS51257">
    <property type="entry name" value="PROKAR_LIPOPROTEIN"/>
    <property type="match status" value="1"/>
</dbReference>